<evidence type="ECO:0000313" key="2">
    <source>
        <dbReference type="EMBL" id="KAK7605573.1"/>
    </source>
</evidence>
<comment type="caution">
    <text evidence="2">The sequence shown here is derived from an EMBL/GenBank/DDBJ whole genome shotgun (WGS) entry which is preliminary data.</text>
</comment>
<reference evidence="2 3" key="1">
    <citation type="submission" date="2024-03" db="EMBL/GenBank/DDBJ databases">
        <title>Adaptation during the transition from Ophiocordyceps entomopathogen to insect associate is accompanied by gene loss and intensified selection.</title>
        <authorList>
            <person name="Ward C.M."/>
            <person name="Onetto C.A."/>
            <person name="Borneman A.R."/>
        </authorList>
    </citation>
    <scope>NUCLEOTIDE SEQUENCE [LARGE SCALE GENOMIC DNA]</scope>
    <source>
        <strain evidence="2">AWRI1</strain>
        <tissue evidence="2">Single Adult Female</tissue>
    </source>
</reference>
<dbReference type="EMBL" id="JBBCAQ010000002">
    <property type="protein sequence ID" value="KAK7605573.1"/>
    <property type="molecule type" value="Genomic_DNA"/>
</dbReference>
<organism evidence="2 3">
    <name type="scientific">Parthenolecanium corni</name>
    <dbReference type="NCBI Taxonomy" id="536013"/>
    <lineage>
        <taxon>Eukaryota</taxon>
        <taxon>Metazoa</taxon>
        <taxon>Ecdysozoa</taxon>
        <taxon>Arthropoda</taxon>
        <taxon>Hexapoda</taxon>
        <taxon>Insecta</taxon>
        <taxon>Pterygota</taxon>
        <taxon>Neoptera</taxon>
        <taxon>Paraneoptera</taxon>
        <taxon>Hemiptera</taxon>
        <taxon>Sternorrhyncha</taxon>
        <taxon>Coccoidea</taxon>
        <taxon>Coccidae</taxon>
        <taxon>Parthenolecanium</taxon>
    </lineage>
</organism>
<name>A0AAN9U504_9HEMI</name>
<protein>
    <submittedName>
        <fullName evidence="2">Uncharacterized protein</fullName>
    </submittedName>
</protein>
<sequence length="80" mass="9396">MLVFYKKYARFLQFLYQYVSQLVFEQVFHIYLNNTRVLVASIKGEGEGEGEAGGGEDEEEEEKANGFQFGMFPRARRMHY</sequence>
<dbReference type="AlphaFoldDB" id="A0AAN9U504"/>
<evidence type="ECO:0000313" key="3">
    <source>
        <dbReference type="Proteomes" id="UP001367676"/>
    </source>
</evidence>
<accession>A0AAN9U504</accession>
<dbReference type="Proteomes" id="UP001367676">
    <property type="component" value="Unassembled WGS sequence"/>
</dbReference>
<gene>
    <name evidence="2" type="ORF">V9T40_007431</name>
</gene>
<keyword evidence="3" id="KW-1185">Reference proteome</keyword>
<feature type="compositionally biased region" description="Acidic residues" evidence="1">
    <location>
        <begin position="47"/>
        <end position="62"/>
    </location>
</feature>
<evidence type="ECO:0000256" key="1">
    <source>
        <dbReference type="SAM" id="MobiDB-lite"/>
    </source>
</evidence>
<feature type="region of interest" description="Disordered" evidence="1">
    <location>
        <begin position="45"/>
        <end position="64"/>
    </location>
</feature>
<proteinExistence type="predicted"/>